<keyword evidence="9" id="KW-1185">Reference proteome</keyword>
<name>A0A4R3MK11_9FIRM</name>
<organism evidence="8 9">
    <name type="scientific">Natranaerovirga pectinivora</name>
    <dbReference type="NCBI Taxonomy" id="682400"/>
    <lineage>
        <taxon>Bacteria</taxon>
        <taxon>Bacillati</taxon>
        <taxon>Bacillota</taxon>
        <taxon>Clostridia</taxon>
        <taxon>Lachnospirales</taxon>
        <taxon>Natranaerovirgaceae</taxon>
        <taxon>Natranaerovirga</taxon>
    </lineage>
</organism>
<feature type="transmembrane region" description="Helical" evidence="7">
    <location>
        <begin position="109"/>
        <end position="136"/>
    </location>
</feature>
<evidence type="ECO:0000256" key="6">
    <source>
        <dbReference type="ARBA" id="ARBA00023136"/>
    </source>
</evidence>
<dbReference type="RefSeq" id="WP_132252224.1">
    <property type="nucleotide sequence ID" value="NZ_SMAL01000005.1"/>
</dbReference>
<evidence type="ECO:0000256" key="5">
    <source>
        <dbReference type="ARBA" id="ARBA00022989"/>
    </source>
</evidence>
<dbReference type="Proteomes" id="UP000294902">
    <property type="component" value="Unassembled WGS sequence"/>
</dbReference>
<feature type="transmembrane region" description="Helical" evidence="7">
    <location>
        <begin position="72"/>
        <end position="97"/>
    </location>
</feature>
<keyword evidence="6 7" id="KW-0472">Membrane</keyword>
<dbReference type="InterPro" id="IPR003370">
    <property type="entry name" value="Chromate_transpt"/>
</dbReference>
<evidence type="ECO:0000313" key="8">
    <source>
        <dbReference type="EMBL" id="TCT14615.1"/>
    </source>
</evidence>
<evidence type="ECO:0000313" key="9">
    <source>
        <dbReference type="Proteomes" id="UP000294902"/>
    </source>
</evidence>
<dbReference type="GO" id="GO:0015109">
    <property type="term" value="F:chromate transmembrane transporter activity"/>
    <property type="evidence" value="ECO:0007669"/>
    <property type="project" value="InterPro"/>
</dbReference>
<evidence type="ECO:0000256" key="7">
    <source>
        <dbReference type="SAM" id="Phobius"/>
    </source>
</evidence>
<protein>
    <submittedName>
        <fullName evidence="8">Chromate transporter</fullName>
    </submittedName>
</protein>
<keyword evidence="3" id="KW-1003">Cell membrane</keyword>
<dbReference type="PANTHER" id="PTHR43663">
    <property type="entry name" value="CHROMATE TRANSPORT PROTEIN-RELATED"/>
    <property type="match status" value="1"/>
</dbReference>
<evidence type="ECO:0000256" key="3">
    <source>
        <dbReference type="ARBA" id="ARBA00022475"/>
    </source>
</evidence>
<keyword evidence="4 7" id="KW-0812">Transmembrane</keyword>
<comment type="similarity">
    <text evidence="2">Belongs to the chromate ion transporter (CHR) (TC 2.A.51) family.</text>
</comment>
<keyword evidence="5 7" id="KW-1133">Transmembrane helix</keyword>
<feature type="transmembrane region" description="Helical" evidence="7">
    <location>
        <begin position="7"/>
        <end position="28"/>
    </location>
</feature>
<dbReference type="InterPro" id="IPR052518">
    <property type="entry name" value="CHR_Transporter"/>
</dbReference>
<sequence>MNILILFIEFFKVGIFSYGGGLAMLPLLQETALDKGWVTVTEFADLIAISQSTPGPIAINMATYIGFSSGGVFGALVASIAVILPGFILAIIVATFLQRFNEHPLVKSAFIALKAAVLGLVCTAIVQVALVSLYTVEQGNLLRFYRDIDFRAIAVFLIMILGILKFKKHPIVYIVIAGVAGAIIW</sequence>
<dbReference type="Pfam" id="PF02417">
    <property type="entry name" value="Chromate_transp"/>
    <property type="match status" value="1"/>
</dbReference>
<reference evidence="8 9" key="1">
    <citation type="submission" date="2019-03" db="EMBL/GenBank/DDBJ databases">
        <title>Genomic Encyclopedia of Type Strains, Phase IV (KMG-IV): sequencing the most valuable type-strain genomes for metagenomic binning, comparative biology and taxonomic classification.</title>
        <authorList>
            <person name="Goeker M."/>
        </authorList>
    </citation>
    <scope>NUCLEOTIDE SEQUENCE [LARGE SCALE GENOMIC DNA]</scope>
    <source>
        <strain evidence="8 9">DSM 24629</strain>
    </source>
</reference>
<evidence type="ECO:0000256" key="4">
    <source>
        <dbReference type="ARBA" id="ARBA00022692"/>
    </source>
</evidence>
<gene>
    <name evidence="8" type="ORF">EDC18_10596</name>
</gene>
<dbReference type="PANTHER" id="PTHR43663:SF1">
    <property type="entry name" value="CHROMATE TRANSPORTER"/>
    <property type="match status" value="1"/>
</dbReference>
<comment type="subcellular location">
    <subcellularLocation>
        <location evidence="1">Cell membrane</location>
        <topology evidence="1">Multi-pass membrane protein</topology>
    </subcellularLocation>
</comment>
<evidence type="ECO:0000256" key="1">
    <source>
        <dbReference type="ARBA" id="ARBA00004651"/>
    </source>
</evidence>
<dbReference type="GO" id="GO:0005886">
    <property type="term" value="C:plasma membrane"/>
    <property type="evidence" value="ECO:0007669"/>
    <property type="project" value="UniProtKB-SubCell"/>
</dbReference>
<comment type="caution">
    <text evidence="8">The sequence shown here is derived from an EMBL/GenBank/DDBJ whole genome shotgun (WGS) entry which is preliminary data.</text>
</comment>
<dbReference type="EMBL" id="SMAL01000005">
    <property type="protein sequence ID" value="TCT14615.1"/>
    <property type="molecule type" value="Genomic_DNA"/>
</dbReference>
<dbReference type="OrthoDB" id="9788907at2"/>
<evidence type="ECO:0000256" key="2">
    <source>
        <dbReference type="ARBA" id="ARBA00005262"/>
    </source>
</evidence>
<dbReference type="AlphaFoldDB" id="A0A4R3MK11"/>
<accession>A0A4R3MK11</accession>
<proteinExistence type="inferred from homology"/>
<feature type="transmembrane region" description="Helical" evidence="7">
    <location>
        <begin position="148"/>
        <end position="166"/>
    </location>
</feature>